<evidence type="ECO:0000313" key="4">
    <source>
        <dbReference type="Proteomes" id="UP000625551"/>
    </source>
</evidence>
<feature type="domain" description="Potassium channel" evidence="2">
    <location>
        <begin position="74"/>
        <end position="155"/>
    </location>
</feature>
<accession>A0ABR7XDU7</accession>
<keyword evidence="3" id="KW-0406">Ion transport</keyword>
<keyword evidence="1" id="KW-0472">Membrane</keyword>
<name>A0ABR7XDU7_9BACT</name>
<sequence length="336" mass="37771">MNILYGIAGVLLILVILKDLITTTLSYQGAGRITHFISEKIWHLVLKVAKNKGSSPLLDHAGYINMVTIILTWVMGMWIGAFLLLLTDPRSVLDSTTNVPATAWEKLYFSGYTLSTLGNGDFKAGSTFWDITTNLLAFSGLAFITISITYIMPVLSAVILQVKLSVFINCLGNTPQQILANGWNGQNFDRLLKNDADIADMLIEHCENHKVYPIIHYFHNSELKKSIIVSLAILDEAISMLSVAVDKSAMPDKKDIALLQKSMDFYLEVLKQDKKINTSDMPAQPDWTLLEQEGIPLSQESIEEFNTNAHLHKRRRILAHLLEEDGWNWDDVYGYP</sequence>
<feature type="transmembrane region" description="Helical" evidence="1">
    <location>
        <begin position="135"/>
        <end position="160"/>
    </location>
</feature>
<keyword evidence="3" id="KW-0407">Ion channel</keyword>
<evidence type="ECO:0000259" key="2">
    <source>
        <dbReference type="Pfam" id="PF07885"/>
    </source>
</evidence>
<dbReference type="Proteomes" id="UP000625551">
    <property type="component" value="Unassembled WGS sequence"/>
</dbReference>
<evidence type="ECO:0000313" key="3">
    <source>
        <dbReference type="EMBL" id="MBD1396470.1"/>
    </source>
</evidence>
<evidence type="ECO:0000256" key="1">
    <source>
        <dbReference type="SAM" id="Phobius"/>
    </source>
</evidence>
<keyword evidence="4" id="KW-1185">Reference proteome</keyword>
<feature type="transmembrane region" description="Helical" evidence="1">
    <location>
        <begin position="63"/>
        <end position="86"/>
    </location>
</feature>
<keyword evidence="1" id="KW-1133">Transmembrane helix</keyword>
<dbReference type="RefSeq" id="WP_191182571.1">
    <property type="nucleotide sequence ID" value="NZ_JACXAJ010000001.1"/>
</dbReference>
<keyword evidence="3" id="KW-0813">Transport</keyword>
<dbReference type="SUPFAM" id="SSF81324">
    <property type="entry name" value="Voltage-gated potassium channels"/>
    <property type="match status" value="1"/>
</dbReference>
<protein>
    <submittedName>
        <fullName evidence="3">Two pore domain potassium channel family protein</fullName>
    </submittedName>
</protein>
<dbReference type="GO" id="GO:0034220">
    <property type="term" value="P:monoatomic ion transmembrane transport"/>
    <property type="evidence" value="ECO:0007669"/>
    <property type="project" value="UniProtKB-KW"/>
</dbReference>
<comment type="caution">
    <text evidence="3">The sequence shown here is derived from an EMBL/GenBank/DDBJ whole genome shotgun (WGS) entry which is preliminary data.</text>
</comment>
<proteinExistence type="predicted"/>
<reference evidence="3 4" key="1">
    <citation type="submission" date="2020-09" db="EMBL/GenBank/DDBJ databases">
        <title>Genome sequencing and assembly of Pontibacter sp.</title>
        <authorList>
            <person name="Chhetri G."/>
        </authorList>
    </citation>
    <scope>NUCLEOTIDE SEQUENCE [LARGE SCALE GENOMIC DNA]</scope>
    <source>
        <strain evidence="3 4">JH31</strain>
    </source>
</reference>
<dbReference type="InterPro" id="IPR013099">
    <property type="entry name" value="K_chnl_dom"/>
</dbReference>
<gene>
    <name evidence="3" type="ORF">H9Q13_04780</name>
</gene>
<organism evidence="3 4">
    <name type="scientific">Pontibacter aquaedesilientis</name>
    <dbReference type="NCBI Taxonomy" id="2766980"/>
    <lineage>
        <taxon>Bacteria</taxon>
        <taxon>Pseudomonadati</taxon>
        <taxon>Bacteroidota</taxon>
        <taxon>Cytophagia</taxon>
        <taxon>Cytophagales</taxon>
        <taxon>Hymenobacteraceae</taxon>
        <taxon>Pontibacter</taxon>
    </lineage>
</organism>
<dbReference type="EMBL" id="JACXAJ010000001">
    <property type="protein sequence ID" value="MBD1396470.1"/>
    <property type="molecule type" value="Genomic_DNA"/>
</dbReference>
<dbReference type="Gene3D" id="1.10.287.70">
    <property type="match status" value="1"/>
</dbReference>
<keyword evidence="1" id="KW-0812">Transmembrane</keyword>
<dbReference type="Pfam" id="PF07885">
    <property type="entry name" value="Ion_trans_2"/>
    <property type="match status" value="1"/>
</dbReference>